<dbReference type="Gene3D" id="3.10.450.50">
    <property type="match status" value="1"/>
</dbReference>
<evidence type="ECO:0000256" key="2">
    <source>
        <dbReference type="SAM" id="MobiDB-lite"/>
    </source>
</evidence>
<sequence length="396" mass="41933">MYEEYRAYAFAIAYRMLGTVSDAEDAVHDLFTELAGWDGAHVRHWKGYLAKWVTNRCLNALRSARRQRELYTGEWLPEPWMSAELDPGEELVRKDTLGYAYMVLLERLAPAERAVFVLREAFGYGYDEIGAMLDKSEANCRKICSRAKQRLQEADSADSAEARRAAVSGGSARVGHGDDGGGAGARAMRSEADGGAGARAMRSEADGGAGARAMRSEADGGAGARAMRSEAGGGAGARAMRSEAGGGAGARAVRSEAGGGAGARAGLAADRAAVVGRFIAAFRSCDAAAMLAVLTEDARLVTDGGDRVRSAIRPILGADRVTALLTSPRAFVSPRQWTSAPVQLNGALGLVFALNGEVKAALAFRFAAEGDKLERLYWVLNPEKLTHLQPPPAPAR</sequence>
<dbReference type="Gene3D" id="1.10.10.10">
    <property type="entry name" value="Winged helix-like DNA-binding domain superfamily/Winged helix DNA-binding domain"/>
    <property type="match status" value="1"/>
</dbReference>
<dbReference type="EMBL" id="MYFO01000003">
    <property type="protein sequence ID" value="TFE91042.1"/>
    <property type="molecule type" value="Genomic_DNA"/>
</dbReference>
<dbReference type="SUPFAM" id="SSF88659">
    <property type="entry name" value="Sigma3 and sigma4 domains of RNA polymerase sigma factors"/>
    <property type="match status" value="1"/>
</dbReference>
<dbReference type="AlphaFoldDB" id="A0A4Y8Q914"/>
<dbReference type="Proteomes" id="UP000298246">
    <property type="component" value="Unassembled WGS sequence"/>
</dbReference>
<dbReference type="GO" id="GO:0016987">
    <property type="term" value="F:sigma factor activity"/>
    <property type="evidence" value="ECO:0007669"/>
    <property type="project" value="InterPro"/>
</dbReference>
<evidence type="ECO:0000256" key="1">
    <source>
        <dbReference type="ARBA" id="ARBA00011344"/>
    </source>
</evidence>
<keyword evidence="6" id="KW-1185">Reference proteome</keyword>
<feature type="compositionally biased region" description="Low complexity" evidence="2">
    <location>
        <begin position="165"/>
        <end position="174"/>
    </location>
</feature>
<reference evidence="5 6" key="1">
    <citation type="submission" date="2017-03" db="EMBL/GenBank/DDBJ databases">
        <title>Isolation of Levoglucosan Utilizing Bacteria.</title>
        <authorList>
            <person name="Arya A.S."/>
        </authorList>
    </citation>
    <scope>NUCLEOTIDE SEQUENCE [LARGE SCALE GENOMIC DNA]</scope>
    <source>
        <strain evidence="5 6">MEC069</strain>
    </source>
</reference>
<dbReference type="InterPro" id="IPR014284">
    <property type="entry name" value="RNA_pol_sigma-70_dom"/>
</dbReference>
<organism evidence="5 6">
    <name type="scientific">Paenibacillus athensensis</name>
    <dbReference type="NCBI Taxonomy" id="1967502"/>
    <lineage>
        <taxon>Bacteria</taxon>
        <taxon>Bacillati</taxon>
        <taxon>Bacillota</taxon>
        <taxon>Bacilli</taxon>
        <taxon>Bacillales</taxon>
        <taxon>Paenibacillaceae</taxon>
        <taxon>Paenibacillus</taxon>
    </lineage>
</organism>
<feature type="domain" description="RNA polymerase sigma-70 region 2" evidence="3">
    <location>
        <begin position="1"/>
        <end position="66"/>
    </location>
</feature>
<evidence type="ECO:0000259" key="3">
    <source>
        <dbReference type="Pfam" id="PF04542"/>
    </source>
</evidence>
<dbReference type="GO" id="GO:0006352">
    <property type="term" value="P:DNA-templated transcription initiation"/>
    <property type="evidence" value="ECO:0007669"/>
    <property type="project" value="InterPro"/>
</dbReference>
<evidence type="ECO:0000259" key="4">
    <source>
        <dbReference type="Pfam" id="PF08281"/>
    </source>
</evidence>
<evidence type="ECO:0000313" key="5">
    <source>
        <dbReference type="EMBL" id="TFE91042.1"/>
    </source>
</evidence>
<comment type="caution">
    <text evidence="5">The sequence shown here is derived from an EMBL/GenBank/DDBJ whole genome shotgun (WGS) entry which is preliminary data.</text>
</comment>
<proteinExistence type="predicted"/>
<dbReference type="InterPro" id="IPR007627">
    <property type="entry name" value="RNA_pol_sigma70_r2"/>
</dbReference>
<dbReference type="PANTHER" id="PTHR30173">
    <property type="entry name" value="SIGMA 19 FACTOR"/>
    <property type="match status" value="1"/>
</dbReference>
<dbReference type="SUPFAM" id="SSF54427">
    <property type="entry name" value="NTF2-like"/>
    <property type="match status" value="1"/>
</dbReference>
<dbReference type="GO" id="GO:0003677">
    <property type="term" value="F:DNA binding"/>
    <property type="evidence" value="ECO:0007669"/>
    <property type="project" value="InterPro"/>
</dbReference>
<dbReference type="InterPro" id="IPR013325">
    <property type="entry name" value="RNA_pol_sigma_r2"/>
</dbReference>
<dbReference type="Pfam" id="PF04542">
    <property type="entry name" value="Sigma70_r2"/>
    <property type="match status" value="1"/>
</dbReference>
<dbReference type="InterPro" id="IPR036388">
    <property type="entry name" value="WH-like_DNA-bd_sf"/>
</dbReference>
<gene>
    <name evidence="5" type="ORF">B5M42_04060</name>
</gene>
<name>A0A4Y8Q914_9BACL</name>
<dbReference type="NCBIfam" id="TIGR02937">
    <property type="entry name" value="sigma70-ECF"/>
    <property type="match status" value="1"/>
</dbReference>
<dbReference type="InterPro" id="IPR052704">
    <property type="entry name" value="ECF_Sigma-70_Domain"/>
</dbReference>
<dbReference type="Gene3D" id="1.10.1740.10">
    <property type="match status" value="1"/>
</dbReference>
<dbReference type="SUPFAM" id="SSF88946">
    <property type="entry name" value="Sigma2 domain of RNA polymerase sigma factors"/>
    <property type="match status" value="1"/>
</dbReference>
<dbReference type="PANTHER" id="PTHR30173:SF36">
    <property type="entry name" value="ECF RNA POLYMERASE SIGMA FACTOR SIGJ"/>
    <property type="match status" value="1"/>
</dbReference>
<accession>A0A4Y8Q914</accession>
<evidence type="ECO:0008006" key="7">
    <source>
        <dbReference type="Google" id="ProtNLM"/>
    </source>
</evidence>
<dbReference type="InterPro" id="IPR013249">
    <property type="entry name" value="RNA_pol_sigma70_r4_t2"/>
</dbReference>
<feature type="domain" description="RNA polymerase sigma factor 70 region 4 type 2" evidence="4">
    <location>
        <begin position="102"/>
        <end position="151"/>
    </location>
</feature>
<dbReference type="InterPro" id="IPR013324">
    <property type="entry name" value="RNA_pol_sigma_r3/r4-like"/>
</dbReference>
<dbReference type="Pfam" id="PF08281">
    <property type="entry name" value="Sigma70_r4_2"/>
    <property type="match status" value="1"/>
</dbReference>
<feature type="region of interest" description="Disordered" evidence="2">
    <location>
        <begin position="151"/>
        <end position="242"/>
    </location>
</feature>
<dbReference type="InterPro" id="IPR032710">
    <property type="entry name" value="NTF2-like_dom_sf"/>
</dbReference>
<evidence type="ECO:0000313" key="6">
    <source>
        <dbReference type="Proteomes" id="UP000298246"/>
    </source>
</evidence>
<comment type="subunit">
    <text evidence="1">Interacts transiently with the RNA polymerase catalytic core formed by RpoA, RpoB, RpoC and RpoZ (2 alpha, 1 beta, 1 beta' and 1 omega subunit) to form the RNA polymerase holoenzyme that can initiate transcription.</text>
</comment>
<protein>
    <recommendedName>
        <fullName evidence="7">RNA polymerase sigma-70 factor, ECF subfamily</fullName>
    </recommendedName>
</protein>